<protein>
    <recommendedName>
        <fullName evidence="7">Filament cap protein</fullName>
    </recommendedName>
    <alternativeName>
        <fullName evidence="6">Flagellar cap protein</fullName>
    </alternativeName>
</protein>
<organism evidence="11">
    <name type="scientific">bioreactor metagenome</name>
    <dbReference type="NCBI Taxonomy" id="1076179"/>
    <lineage>
        <taxon>unclassified sequences</taxon>
        <taxon>metagenomes</taxon>
        <taxon>ecological metagenomes</taxon>
    </lineage>
</organism>
<evidence type="ECO:0000313" key="11">
    <source>
        <dbReference type="EMBL" id="MPL97403.1"/>
    </source>
</evidence>
<dbReference type="PANTHER" id="PTHR30288:SF0">
    <property type="entry name" value="FLAGELLAR HOOK-ASSOCIATED PROTEIN 2"/>
    <property type="match status" value="1"/>
</dbReference>
<evidence type="ECO:0000256" key="8">
    <source>
        <dbReference type="SAM" id="Coils"/>
    </source>
</evidence>
<comment type="caution">
    <text evidence="11">The sequence shown here is derived from an EMBL/GenBank/DDBJ whole genome shotgun (WGS) entry which is preliminary data.</text>
</comment>
<name>A0A644W4N7_9ZZZZ</name>
<evidence type="ECO:0000256" key="4">
    <source>
        <dbReference type="ARBA" id="ARBA00023054"/>
    </source>
</evidence>
<feature type="domain" description="Flagellar hook-associated protein 2 N-terminal" evidence="9">
    <location>
        <begin position="25"/>
        <end position="126"/>
    </location>
</feature>
<reference evidence="11" key="1">
    <citation type="submission" date="2019-08" db="EMBL/GenBank/DDBJ databases">
        <authorList>
            <person name="Kucharzyk K."/>
            <person name="Murdoch R.W."/>
            <person name="Higgins S."/>
            <person name="Loffler F."/>
        </authorList>
    </citation>
    <scope>NUCLEOTIDE SEQUENCE</scope>
</reference>
<evidence type="ECO:0000256" key="5">
    <source>
        <dbReference type="ARBA" id="ARBA00023143"/>
    </source>
</evidence>
<evidence type="ECO:0000259" key="10">
    <source>
        <dbReference type="Pfam" id="PF07195"/>
    </source>
</evidence>
<dbReference type="Pfam" id="PF07195">
    <property type="entry name" value="FliD_C"/>
    <property type="match status" value="1"/>
</dbReference>
<dbReference type="GO" id="GO:0007155">
    <property type="term" value="P:cell adhesion"/>
    <property type="evidence" value="ECO:0007669"/>
    <property type="project" value="InterPro"/>
</dbReference>
<evidence type="ECO:0000256" key="3">
    <source>
        <dbReference type="ARBA" id="ARBA00011255"/>
    </source>
</evidence>
<evidence type="ECO:0000256" key="6">
    <source>
        <dbReference type="ARBA" id="ARBA00033074"/>
    </source>
</evidence>
<evidence type="ECO:0000259" key="9">
    <source>
        <dbReference type="Pfam" id="PF02465"/>
    </source>
</evidence>
<gene>
    <name evidence="11" type="ORF">SDC9_43594</name>
</gene>
<comment type="subcellular location">
    <subcellularLocation>
        <location evidence="1">Bacterial flagellum</location>
    </subcellularLocation>
</comment>
<evidence type="ECO:0000256" key="1">
    <source>
        <dbReference type="ARBA" id="ARBA00004365"/>
    </source>
</evidence>
<dbReference type="InterPro" id="IPR003481">
    <property type="entry name" value="FliD_N"/>
</dbReference>
<feature type="coiled-coil region" evidence="8">
    <location>
        <begin position="630"/>
        <end position="657"/>
    </location>
</feature>
<evidence type="ECO:0000256" key="7">
    <source>
        <dbReference type="ARBA" id="ARBA00033192"/>
    </source>
</evidence>
<sequence>MSSISSTSGTNSTYSSNSRITGLYSNFDTDSLVKSMCSAQQSKIDKQERKKTTFEWYDEAVTDVADAVKEFSNTYCSALGTSSMLKSSTYSTNSVNSDSDSRAVTITASSTAEAGNISVKVDQLAVQANVSSSGKVSADGKGISSSNTTTLANLSFANKLTFDSDGEVSFSINGKSFTFTKDTTLQSMINTINNDKDANVTMKYSRLTDTFTITADSGGENSKVSILNSIGNAFGTGGAFQIANGTTQNGQNSIAVINGTTVEKDSNTYTADGITYTLNAVTASSDNSMIVKQLATGASVTSSSSVSADGTEISSDNTATLESLSLKNALTFDSSNNISFSINGKTFTFSKTTTLQDMLDTINDDSDASVTMKYSRLKDAFTITSDSTGEDSSVTIVNKSGNAFGTDSAFQISSGVTKNGKNSIAVIEGVTVDCSTNSYTIDGIDYNLTEVTNQSDEYVNFTISRDYSSTVEAVSKFVDSLNTLLTKMNTYVTAKDYSSDYEPLTDDQKEEMTDSQIEKWETKAKNGILRYNSNLEDLVTSIKSAFFSGSGGTGKTSASVGISSGSYYDSDKGLFVLDENALSSALESNPEEVISIFTGGNSTAASSDQGIVYKLKNALSAYQSTASDSIDSTEDKIDDIDDEIDDLQDKLETMADKYYKKFSAMETALSKLNSQSSYISQLFA</sequence>
<comment type="subunit">
    <text evidence="3">Homopentamer.</text>
</comment>
<dbReference type="AlphaFoldDB" id="A0A644W4N7"/>
<dbReference type="EMBL" id="VSSQ01000554">
    <property type="protein sequence ID" value="MPL97403.1"/>
    <property type="molecule type" value="Genomic_DNA"/>
</dbReference>
<dbReference type="GO" id="GO:0009424">
    <property type="term" value="C:bacterial-type flagellum hook"/>
    <property type="evidence" value="ECO:0007669"/>
    <property type="project" value="InterPro"/>
</dbReference>
<dbReference type="InterPro" id="IPR040026">
    <property type="entry name" value="FliD"/>
</dbReference>
<dbReference type="InterPro" id="IPR010809">
    <property type="entry name" value="FliD_C"/>
</dbReference>
<dbReference type="Pfam" id="PF02465">
    <property type="entry name" value="FliD_N"/>
    <property type="match status" value="1"/>
</dbReference>
<dbReference type="GO" id="GO:0009421">
    <property type="term" value="C:bacterial-type flagellum filament cap"/>
    <property type="evidence" value="ECO:0007669"/>
    <property type="project" value="InterPro"/>
</dbReference>
<accession>A0A644W4N7</accession>
<dbReference type="GO" id="GO:0071973">
    <property type="term" value="P:bacterial-type flagellum-dependent cell motility"/>
    <property type="evidence" value="ECO:0007669"/>
    <property type="project" value="TreeGrafter"/>
</dbReference>
<feature type="domain" description="Flagellar hook-associated protein 2 C-terminal" evidence="10">
    <location>
        <begin position="420"/>
        <end position="674"/>
    </location>
</feature>
<comment type="similarity">
    <text evidence="2">Belongs to the FliD family.</text>
</comment>
<keyword evidence="4 8" id="KW-0175">Coiled coil</keyword>
<keyword evidence="5" id="KW-0975">Bacterial flagellum</keyword>
<dbReference type="PANTHER" id="PTHR30288">
    <property type="entry name" value="FLAGELLAR CAP/ASSEMBLY PROTEIN FLID"/>
    <property type="match status" value="1"/>
</dbReference>
<evidence type="ECO:0000256" key="2">
    <source>
        <dbReference type="ARBA" id="ARBA00009764"/>
    </source>
</evidence>
<proteinExistence type="inferred from homology"/>